<evidence type="ECO:0000256" key="7">
    <source>
        <dbReference type="ARBA" id="ARBA00023136"/>
    </source>
</evidence>
<dbReference type="Pfam" id="PF02293">
    <property type="entry name" value="AmiS_UreI"/>
    <property type="match status" value="1"/>
</dbReference>
<evidence type="ECO:0000256" key="5">
    <source>
        <dbReference type="ARBA" id="ARBA00022692"/>
    </source>
</evidence>
<name>A0A1E5GDN1_9ENTE</name>
<keyword evidence="5 8" id="KW-0812">Transmembrane</keyword>
<dbReference type="STRING" id="903984.BCR21_13515"/>
<accession>A0A1E5GDN1</accession>
<evidence type="ECO:0000256" key="1">
    <source>
        <dbReference type="ARBA" id="ARBA00004651"/>
    </source>
</evidence>
<keyword evidence="7 8" id="KW-0472">Membrane</keyword>
<gene>
    <name evidence="9" type="ORF">BCR21_13515</name>
</gene>
<feature type="transmembrane region" description="Helical" evidence="8">
    <location>
        <begin position="29"/>
        <end position="49"/>
    </location>
</feature>
<protein>
    <submittedName>
        <fullName evidence="9">Acid-activated urea channel</fullName>
    </submittedName>
</protein>
<dbReference type="InterPro" id="IPR003211">
    <property type="entry name" value="AmiSUreI_transpt"/>
</dbReference>
<reference evidence="10" key="1">
    <citation type="submission" date="2016-09" db="EMBL/GenBank/DDBJ databases">
        <authorList>
            <person name="Gulvik C.A."/>
        </authorList>
    </citation>
    <scope>NUCLEOTIDE SEQUENCE [LARGE SCALE GENOMIC DNA]</scope>
    <source>
        <strain evidence="10">DSM 23328</strain>
    </source>
</reference>
<organism evidence="9 10">
    <name type="scientific">Enterococcus ureasiticus</name>
    <dbReference type="NCBI Taxonomy" id="903984"/>
    <lineage>
        <taxon>Bacteria</taxon>
        <taxon>Bacillati</taxon>
        <taxon>Bacillota</taxon>
        <taxon>Bacilli</taxon>
        <taxon>Lactobacillales</taxon>
        <taxon>Enterococcaceae</taxon>
        <taxon>Enterococcus</taxon>
    </lineage>
</organism>
<dbReference type="AlphaFoldDB" id="A0A1E5GDN1"/>
<feature type="transmembrane region" description="Helical" evidence="8">
    <location>
        <begin position="56"/>
        <end position="75"/>
    </location>
</feature>
<comment type="caution">
    <text evidence="9">The sequence shown here is derived from an EMBL/GenBank/DDBJ whole genome shotgun (WGS) entry which is preliminary data.</text>
</comment>
<keyword evidence="4" id="KW-1003">Cell membrane</keyword>
<keyword evidence="6 8" id="KW-1133">Transmembrane helix</keyword>
<comment type="similarity">
    <text evidence="2">Belongs to the AmiS/UreI family.</text>
</comment>
<evidence type="ECO:0000256" key="2">
    <source>
        <dbReference type="ARBA" id="ARBA00010068"/>
    </source>
</evidence>
<evidence type="ECO:0000313" key="10">
    <source>
        <dbReference type="Proteomes" id="UP000094068"/>
    </source>
</evidence>
<evidence type="ECO:0000256" key="8">
    <source>
        <dbReference type="SAM" id="Phobius"/>
    </source>
</evidence>
<sequence>MLGVVLLFVGITLISNGYCGLAGVDGKSTAFINLFTGSVTFIVNTTFLLRGDYFSAGTGFLFACTNLLMGVIYLFDLDWRAYGIFGLFVAVNAIPCAYLSYASGDWRFAIIWILWGILWFSGFLQNVLTLPIGKFVLYLAIFEGIITAWIPGFLMITELW</sequence>
<evidence type="ECO:0000256" key="6">
    <source>
        <dbReference type="ARBA" id="ARBA00022989"/>
    </source>
</evidence>
<dbReference type="GO" id="GO:0005886">
    <property type="term" value="C:plasma membrane"/>
    <property type="evidence" value="ECO:0007669"/>
    <property type="project" value="UniProtKB-SubCell"/>
</dbReference>
<feature type="transmembrane region" description="Helical" evidence="8">
    <location>
        <begin position="108"/>
        <end position="129"/>
    </location>
</feature>
<dbReference type="EMBL" id="MIJZ01000015">
    <property type="protein sequence ID" value="OEG10360.1"/>
    <property type="molecule type" value="Genomic_DNA"/>
</dbReference>
<dbReference type="Gene3D" id="1.25.40.600">
    <property type="match status" value="1"/>
</dbReference>
<dbReference type="Proteomes" id="UP000094068">
    <property type="component" value="Unassembled WGS sequence"/>
</dbReference>
<proteinExistence type="inferred from homology"/>
<feature type="transmembrane region" description="Helical" evidence="8">
    <location>
        <begin position="135"/>
        <end position="156"/>
    </location>
</feature>
<dbReference type="OrthoDB" id="6636366at2"/>
<evidence type="ECO:0000256" key="3">
    <source>
        <dbReference type="ARBA" id="ARBA00022448"/>
    </source>
</evidence>
<dbReference type="RefSeq" id="WP_069647048.1">
    <property type="nucleotide sequence ID" value="NZ_MIJZ01000015.1"/>
</dbReference>
<dbReference type="InterPro" id="IPR038523">
    <property type="entry name" value="AmiSUreI_transpt_sf"/>
</dbReference>
<evidence type="ECO:0000313" key="9">
    <source>
        <dbReference type="EMBL" id="OEG10360.1"/>
    </source>
</evidence>
<feature type="transmembrane region" description="Helical" evidence="8">
    <location>
        <begin position="81"/>
        <end position="101"/>
    </location>
</feature>
<evidence type="ECO:0000256" key="4">
    <source>
        <dbReference type="ARBA" id="ARBA00022475"/>
    </source>
</evidence>
<keyword evidence="3" id="KW-0813">Transport</keyword>
<comment type="subcellular location">
    <subcellularLocation>
        <location evidence="1">Cell membrane</location>
        <topology evidence="1">Multi-pass membrane protein</topology>
    </subcellularLocation>
</comment>
<keyword evidence="10" id="KW-1185">Reference proteome</keyword>